<comment type="caution">
    <text evidence="1">The sequence shown here is derived from an EMBL/GenBank/DDBJ whole genome shotgun (WGS) entry which is preliminary data.</text>
</comment>
<keyword evidence="2" id="KW-1185">Reference proteome</keyword>
<dbReference type="RefSeq" id="WP_406762432.1">
    <property type="nucleotide sequence ID" value="NZ_JBJIAB010000037.1"/>
</dbReference>
<dbReference type="EMBL" id="JBJIAB010000037">
    <property type="protein sequence ID" value="MFL0167685.1"/>
    <property type="molecule type" value="Genomic_DNA"/>
</dbReference>
<reference evidence="1 2" key="1">
    <citation type="submission" date="2024-11" db="EMBL/GenBank/DDBJ databases">
        <authorList>
            <person name="Heng Y.C."/>
            <person name="Lim A.C.H."/>
            <person name="Lee J.K.Y."/>
            <person name="Kittelmann S."/>
        </authorList>
    </citation>
    <scope>NUCLEOTIDE SEQUENCE [LARGE SCALE GENOMIC DNA]</scope>
    <source>
        <strain evidence="1 2">WILCCON 0112</strain>
    </source>
</reference>
<accession>A0ABW8SC31</accession>
<name>A0ABW8SC31_9CLOT</name>
<evidence type="ECO:0000313" key="2">
    <source>
        <dbReference type="Proteomes" id="UP001623600"/>
    </source>
</evidence>
<organism evidence="1 2">
    <name type="scientific">Candidatus Clostridium helianthi</name>
    <dbReference type="NCBI Taxonomy" id="3381660"/>
    <lineage>
        <taxon>Bacteria</taxon>
        <taxon>Bacillati</taxon>
        <taxon>Bacillota</taxon>
        <taxon>Clostridia</taxon>
        <taxon>Eubacteriales</taxon>
        <taxon>Clostridiaceae</taxon>
        <taxon>Clostridium</taxon>
    </lineage>
</organism>
<dbReference type="Proteomes" id="UP001623600">
    <property type="component" value="Unassembled WGS sequence"/>
</dbReference>
<proteinExistence type="predicted"/>
<protein>
    <submittedName>
        <fullName evidence="1">Uncharacterized protein</fullName>
    </submittedName>
</protein>
<gene>
    <name evidence="1" type="ORF">ACJDTP_21665</name>
</gene>
<sequence>MRYLKTNKSNWRKLCKGEIQAEQLEINMKESGSEMETCNNCDECVYIGEGDYACIKEGEPKIVIVGFSIPTKDYGWCKNKN</sequence>
<evidence type="ECO:0000313" key="1">
    <source>
        <dbReference type="EMBL" id="MFL0167685.1"/>
    </source>
</evidence>